<evidence type="ECO:0000259" key="1">
    <source>
        <dbReference type="PROSITE" id="PS50106"/>
    </source>
</evidence>
<dbReference type="SUPFAM" id="SSF50156">
    <property type="entry name" value="PDZ domain-like"/>
    <property type="match status" value="1"/>
</dbReference>
<dbReference type="PIRSF" id="PIRSF016493">
    <property type="entry name" value="Glycyl_aminpptds"/>
    <property type="match status" value="1"/>
</dbReference>
<dbReference type="EMBL" id="JANHOH010000008">
    <property type="protein sequence ID" value="MCQ6960629.1"/>
    <property type="molecule type" value="Genomic_DNA"/>
</dbReference>
<dbReference type="InterPro" id="IPR007963">
    <property type="entry name" value="Peptidase_M61_catalytic"/>
</dbReference>
<dbReference type="InterPro" id="IPR001478">
    <property type="entry name" value="PDZ"/>
</dbReference>
<sequence>MNITPGNAAGLPKISYTVSFPEAQAHYVDVEMNITGLAQPSLDVKMPVWAPGSYLVREFAKNIEAFSVSANGKQVSAPKINKNTWHINTAGLNSVTVKYKVYAFELSVRTSFIDVSHAFLSTTGIFLFPKGMLNQPSTITIKPYKDWNKVSTSLEMVKGDVFTRTAPNYDILYDSPLEIGTQDVFTFDAAGVNYEVAMYGGGNYDKERLKVDMAKIIEAETAVFGENPNKHYTFIVHNKARNGGGLEHLSSTVLGASREGYTNERTYHGFLSLVAHEHFHLWNVKRLRPIALGPFDYDNENYTTNLWIAEGFTAYYQNIILRYADLSNTETFLGDMAGDINTVENQPGAKVQPLSESSFDAWIKSYRPNENSYNTGISYYDKGAVIGMLLDLEIINSTNGKSSLNDVMKYMYNTYYKGLKRGYTDAEFKAGFEKFAGKKLDDFYAKYINGLDAINYDKYLGYAGYKLSDELASTSEPTLGVFTNQRNIITTVVRDGAGWVDGLNVGDQITAIDDTPVTDLNAVIKGKKVGDKIVVTVTRDAQAFKIPVTLQRNNTFKYTITEIPNATPQQLAVRKKWLKL</sequence>
<comment type="caution">
    <text evidence="2">The sequence shown here is derived from an EMBL/GenBank/DDBJ whole genome shotgun (WGS) entry which is preliminary data.</text>
</comment>
<feature type="domain" description="PDZ" evidence="1">
    <location>
        <begin position="468"/>
        <end position="541"/>
    </location>
</feature>
<dbReference type="Proteomes" id="UP001204376">
    <property type="component" value="Unassembled WGS sequence"/>
</dbReference>
<dbReference type="RefSeq" id="WP_256540808.1">
    <property type="nucleotide sequence ID" value="NZ_JANHOH010000008.1"/>
</dbReference>
<keyword evidence="3" id="KW-1185">Reference proteome</keyword>
<dbReference type="Pfam" id="PF13180">
    <property type="entry name" value="PDZ_2"/>
    <property type="match status" value="1"/>
</dbReference>
<dbReference type="Gene3D" id="2.60.40.3650">
    <property type="match status" value="1"/>
</dbReference>
<dbReference type="Gene3D" id="2.30.42.10">
    <property type="match status" value="1"/>
</dbReference>
<name>A0ABT1T7M5_9SPHI</name>
<accession>A0ABT1T7M5</accession>
<dbReference type="PROSITE" id="PS50106">
    <property type="entry name" value="PDZ"/>
    <property type="match status" value="1"/>
</dbReference>
<dbReference type="Pfam" id="PF05299">
    <property type="entry name" value="Peptidase_M61"/>
    <property type="match status" value="1"/>
</dbReference>
<dbReference type="InterPro" id="IPR027268">
    <property type="entry name" value="Peptidase_M4/M1_CTD_sf"/>
</dbReference>
<dbReference type="SMART" id="SM00228">
    <property type="entry name" value="PDZ"/>
    <property type="match status" value="1"/>
</dbReference>
<evidence type="ECO:0000313" key="3">
    <source>
        <dbReference type="Proteomes" id="UP001204376"/>
    </source>
</evidence>
<dbReference type="SUPFAM" id="SSF55486">
    <property type="entry name" value="Metalloproteases ('zincins'), catalytic domain"/>
    <property type="match status" value="1"/>
</dbReference>
<dbReference type="CDD" id="cd06779">
    <property type="entry name" value="cpPDZ_Deg_HtrA-like"/>
    <property type="match status" value="1"/>
</dbReference>
<reference evidence="2 3" key="1">
    <citation type="submission" date="2022-07" db="EMBL/GenBank/DDBJ databases">
        <title>Mucilaginibacter sp. JC4.</title>
        <authorList>
            <person name="Le V."/>
            <person name="Ko S.-R."/>
            <person name="Ahn C.-Y."/>
            <person name="Oh H.-M."/>
        </authorList>
    </citation>
    <scope>NUCLEOTIDE SEQUENCE [LARGE SCALE GENOMIC DNA]</scope>
    <source>
        <strain evidence="2 3">JC4</strain>
    </source>
</reference>
<proteinExistence type="predicted"/>
<protein>
    <submittedName>
        <fullName evidence="2">PDZ domain-containing protein</fullName>
    </submittedName>
</protein>
<dbReference type="Pfam" id="PF17899">
    <property type="entry name" value="Peptidase_M61_N"/>
    <property type="match status" value="1"/>
</dbReference>
<organism evidence="2 3">
    <name type="scientific">Mucilaginibacter aquariorum</name>
    <dbReference type="NCBI Taxonomy" id="2967225"/>
    <lineage>
        <taxon>Bacteria</taxon>
        <taxon>Pseudomonadati</taxon>
        <taxon>Bacteroidota</taxon>
        <taxon>Sphingobacteriia</taxon>
        <taxon>Sphingobacteriales</taxon>
        <taxon>Sphingobacteriaceae</taxon>
        <taxon>Mucilaginibacter</taxon>
    </lineage>
</organism>
<evidence type="ECO:0000313" key="2">
    <source>
        <dbReference type="EMBL" id="MCQ6960629.1"/>
    </source>
</evidence>
<dbReference type="InterPro" id="IPR024191">
    <property type="entry name" value="Peptidase_M61"/>
</dbReference>
<dbReference type="InterPro" id="IPR040756">
    <property type="entry name" value="Peptidase_M61_N"/>
</dbReference>
<dbReference type="InterPro" id="IPR036034">
    <property type="entry name" value="PDZ_sf"/>
</dbReference>
<gene>
    <name evidence="2" type="ORF">NPE20_21805</name>
</gene>
<dbReference type="Gene3D" id="1.10.390.10">
    <property type="entry name" value="Neutral Protease Domain 2"/>
    <property type="match status" value="1"/>
</dbReference>